<proteinExistence type="inferred from homology"/>
<dbReference type="InterPro" id="IPR052350">
    <property type="entry name" value="Metallo-dep_Lactonases"/>
</dbReference>
<dbReference type="Pfam" id="PF04909">
    <property type="entry name" value="Amidohydro_2"/>
    <property type="match status" value="1"/>
</dbReference>
<keyword evidence="3" id="KW-0378">Hydrolase</keyword>
<reference evidence="3 4" key="1">
    <citation type="submission" date="2019-10" db="EMBL/GenBank/DDBJ databases">
        <title>Gracilibacillus sp. nov. isolated from rice seeds.</title>
        <authorList>
            <person name="He S."/>
        </authorList>
    </citation>
    <scope>NUCLEOTIDE SEQUENCE [LARGE SCALE GENOMIC DNA]</scope>
    <source>
        <strain evidence="3 4">TD8</strain>
    </source>
</reference>
<sequence>MRIDAHQHYWKISRNDYGWITPEIPTLYRDFFPEHLIPHLEKNNVDKTIVVQAAPTVEETEFLLSQSDQTDTIAGVVGWIFLENPDYKKQLDRFLQHPKFVGIRVMIQDMPDERIILTQEYIDAFRYFGELDLPVDILVHSGQLSAVVQLLEKATFRGVIDHIAKPDIKNGIREPWKKQMEEIAEHPSIYCKVSGMVTEAAHNNWKLADFVPYVHHIIKVFGTNRIMYGSDWPVCLLSASYDEVVELAEKALPDYLTEEEKQLFFGRNASDFYQLKCHI</sequence>
<dbReference type="Proteomes" id="UP000480246">
    <property type="component" value="Unassembled WGS sequence"/>
</dbReference>
<dbReference type="PANTHER" id="PTHR43569">
    <property type="entry name" value="AMIDOHYDROLASE"/>
    <property type="match status" value="1"/>
</dbReference>
<dbReference type="PANTHER" id="PTHR43569:SF2">
    <property type="entry name" value="AMIDOHYDROLASE-RELATED DOMAIN-CONTAINING PROTEIN"/>
    <property type="match status" value="1"/>
</dbReference>
<feature type="domain" description="Amidohydrolase-related" evidence="2">
    <location>
        <begin position="3"/>
        <end position="275"/>
    </location>
</feature>
<dbReference type="EMBL" id="WEID01000069">
    <property type="protein sequence ID" value="KAB8130774.1"/>
    <property type="molecule type" value="Genomic_DNA"/>
</dbReference>
<comment type="caution">
    <text evidence="3">The sequence shown here is derived from an EMBL/GenBank/DDBJ whole genome shotgun (WGS) entry which is preliminary data.</text>
</comment>
<organism evidence="3 4">
    <name type="scientific">Gracilibacillus oryzae</name>
    <dbReference type="NCBI Taxonomy" id="1672701"/>
    <lineage>
        <taxon>Bacteria</taxon>
        <taxon>Bacillati</taxon>
        <taxon>Bacillota</taxon>
        <taxon>Bacilli</taxon>
        <taxon>Bacillales</taxon>
        <taxon>Bacillaceae</taxon>
        <taxon>Gracilibacillus</taxon>
    </lineage>
</organism>
<evidence type="ECO:0000313" key="3">
    <source>
        <dbReference type="EMBL" id="KAB8130774.1"/>
    </source>
</evidence>
<dbReference type="Gene3D" id="3.20.20.140">
    <property type="entry name" value="Metal-dependent hydrolases"/>
    <property type="match status" value="1"/>
</dbReference>
<evidence type="ECO:0000256" key="1">
    <source>
        <dbReference type="ARBA" id="ARBA00038310"/>
    </source>
</evidence>
<dbReference type="RefSeq" id="WP_153404837.1">
    <property type="nucleotide sequence ID" value="NZ_ML762434.1"/>
</dbReference>
<dbReference type="InterPro" id="IPR032466">
    <property type="entry name" value="Metal_Hydrolase"/>
</dbReference>
<dbReference type="AlphaFoldDB" id="A0A7C8GSF3"/>
<dbReference type="SUPFAM" id="SSF51556">
    <property type="entry name" value="Metallo-dependent hydrolases"/>
    <property type="match status" value="1"/>
</dbReference>
<evidence type="ECO:0000259" key="2">
    <source>
        <dbReference type="Pfam" id="PF04909"/>
    </source>
</evidence>
<evidence type="ECO:0000313" key="4">
    <source>
        <dbReference type="Proteomes" id="UP000480246"/>
    </source>
</evidence>
<dbReference type="OrthoDB" id="5450317at2"/>
<comment type="similarity">
    <text evidence="1">Belongs to the metallo-dependent hydrolases superfamily.</text>
</comment>
<dbReference type="GO" id="GO:0016787">
    <property type="term" value="F:hydrolase activity"/>
    <property type="evidence" value="ECO:0007669"/>
    <property type="project" value="UniProtKB-KW"/>
</dbReference>
<protein>
    <submittedName>
        <fullName evidence="3">Amidohydrolase family protein</fullName>
    </submittedName>
</protein>
<dbReference type="InterPro" id="IPR006680">
    <property type="entry name" value="Amidohydro-rel"/>
</dbReference>
<keyword evidence="4" id="KW-1185">Reference proteome</keyword>
<accession>A0A7C8GSF3</accession>
<name>A0A7C8GSF3_9BACI</name>
<gene>
    <name evidence="3" type="ORF">F9U64_14200</name>
</gene>